<dbReference type="InterPro" id="IPR013320">
    <property type="entry name" value="ConA-like_dom_sf"/>
</dbReference>
<feature type="signal peptide" evidence="2">
    <location>
        <begin position="1"/>
        <end position="25"/>
    </location>
</feature>
<gene>
    <name evidence="3" type="ORF">Q2T41_13520</name>
    <name evidence="4" type="ORF">Q2T41_19285</name>
</gene>
<reference evidence="3" key="1">
    <citation type="journal article" date="2014" name="Int. J. Syst. Evol. Microbiol.">
        <title>Complete genome of a new Firmicutes species belonging to the dominant human colonic microbiota ('Ruminococcus bicirculans') reveals two chromosomes and a selective capacity to utilize plant glucans.</title>
        <authorList>
            <consortium name="NISC Comparative Sequencing Program"/>
            <person name="Wegmann U."/>
            <person name="Louis P."/>
            <person name="Goesmann A."/>
            <person name="Henrissat B."/>
            <person name="Duncan S.H."/>
            <person name="Flint H.J."/>
        </authorList>
    </citation>
    <scope>NUCLEOTIDE SEQUENCE</scope>
    <source>
        <strain evidence="3">CECT 8869</strain>
    </source>
</reference>
<dbReference type="SUPFAM" id="SSF49899">
    <property type="entry name" value="Concanavalin A-like lectins/glucanases"/>
    <property type="match status" value="1"/>
</dbReference>
<evidence type="ECO:0000313" key="4">
    <source>
        <dbReference type="EMBL" id="MDO1514796.1"/>
    </source>
</evidence>
<dbReference type="EMBL" id="JAUKUC010000002">
    <property type="protein sequence ID" value="MDO1514796.1"/>
    <property type="molecule type" value="Genomic_DNA"/>
</dbReference>
<evidence type="ECO:0000313" key="5">
    <source>
        <dbReference type="Proteomes" id="UP001168579"/>
    </source>
</evidence>
<dbReference type="Proteomes" id="UP001168579">
    <property type="component" value="Unassembled WGS sequence"/>
</dbReference>
<keyword evidence="5" id="KW-1185">Reference proteome</keyword>
<dbReference type="RefSeq" id="WP_304436494.1">
    <property type="nucleotide sequence ID" value="NZ_JAUKUC010000001.1"/>
</dbReference>
<proteinExistence type="predicted"/>
<evidence type="ECO:0000256" key="2">
    <source>
        <dbReference type="SAM" id="SignalP"/>
    </source>
</evidence>
<dbReference type="PROSITE" id="PS51257">
    <property type="entry name" value="PROKAR_LIPOPROTEIN"/>
    <property type="match status" value="1"/>
</dbReference>
<dbReference type="Gene3D" id="2.60.120.200">
    <property type="match status" value="1"/>
</dbReference>
<evidence type="ECO:0008006" key="6">
    <source>
        <dbReference type="Google" id="ProtNLM"/>
    </source>
</evidence>
<protein>
    <recommendedName>
        <fullName evidence="6">Polysaccharide lyase</fullName>
    </recommendedName>
</protein>
<evidence type="ECO:0000256" key="1">
    <source>
        <dbReference type="SAM" id="MobiDB-lite"/>
    </source>
</evidence>
<sequence length="322" mass="36384">MKSLQKLTYLPLMTPLILLLLCACGKDNIGSTSFPETETEAETETEVEIDVDQNGTPPPTAPGREANLLFKSGFEGVSLTETRYDYQYIVGKDTETGYYWPPTILGSANASEPSGIHNINDDNGAAIDNALEVITGPNGNETTTLFQRVNYDVQVTQAPYQINDIQENPDELYIAYWMKTDASSVQGIDKWRAIWEYKTANYASYSNGFRMIAFMATDIRGNPYWMLQGDVSPQNPIWQLRNTQIPLILGEWFKVEYHIKWSNGDDGYASMKVNGQLIGEHHGVTTYNNDNLDFIMLTQVYGSNYPMYQWVDDVEIWDGVPE</sequence>
<keyword evidence="2" id="KW-0732">Signal</keyword>
<reference evidence="3" key="2">
    <citation type="submission" date="2023-06" db="EMBL/GenBank/DDBJ databases">
        <authorList>
            <person name="Lucena T."/>
            <person name="Sun Q."/>
        </authorList>
    </citation>
    <scope>NUCLEOTIDE SEQUENCE</scope>
    <source>
        <strain evidence="3">CECT 8869</strain>
    </source>
</reference>
<evidence type="ECO:0000313" key="3">
    <source>
        <dbReference type="EMBL" id="MDO1513677.1"/>
    </source>
</evidence>
<name>A0ABT8RTE3_9FLAO</name>
<comment type="caution">
    <text evidence="3">The sequence shown here is derived from an EMBL/GenBank/DDBJ whole genome shotgun (WGS) entry which is preliminary data.</text>
</comment>
<organism evidence="3 5">
    <name type="scientific">Maribacter confluentis</name>
    <dbReference type="NCBI Taxonomy" id="1656093"/>
    <lineage>
        <taxon>Bacteria</taxon>
        <taxon>Pseudomonadati</taxon>
        <taxon>Bacteroidota</taxon>
        <taxon>Flavobacteriia</taxon>
        <taxon>Flavobacteriales</taxon>
        <taxon>Flavobacteriaceae</taxon>
        <taxon>Maribacter</taxon>
    </lineage>
</organism>
<feature type="compositionally biased region" description="Acidic residues" evidence="1">
    <location>
        <begin position="37"/>
        <end position="51"/>
    </location>
</feature>
<accession>A0ABT8RTE3</accession>
<dbReference type="EMBL" id="JAUKUC010000001">
    <property type="protein sequence ID" value="MDO1513677.1"/>
    <property type="molecule type" value="Genomic_DNA"/>
</dbReference>
<feature type="chain" id="PRO_5045032579" description="Polysaccharide lyase" evidence="2">
    <location>
        <begin position="26"/>
        <end position="322"/>
    </location>
</feature>
<feature type="region of interest" description="Disordered" evidence="1">
    <location>
        <begin position="33"/>
        <end position="65"/>
    </location>
</feature>